<dbReference type="PANTHER" id="PTHR42970">
    <property type="entry name" value="PECTATE LYASE C-RELATED"/>
    <property type="match status" value="1"/>
</dbReference>
<evidence type="ECO:0000256" key="3">
    <source>
        <dbReference type="SAM" id="SignalP"/>
    </source>
</evidence>
<accession>A0ABV5VR85</accession>
<proteinExistence type="predicted"/>
<keyword evidence="6" id="KW-1185">Reference proteome</keyword>
<dbReference type="SUPFAM" id="SSF51126">
    <property type="entry name" value="Pectin lyase-like"/>
    <property type="match status" value="1"/>
</dbReference>
<feature type="chain" id="PRO_5046672688" evidence="3">
    <location>
        <begin position="26"/>
        <end position="1287"/>
    </location>
</feature>
<dbReference type="SUPFAM" id="SSF49265">
    <property type="entry name" value="Fibronectin type III"/>
    <property type="match status" value="3"/>
</dbReference>
<evidence type="ECO:0000256" key="1">
    <source>
        <dbReference type="ARBA" id="ARBA00022723"/>
    </source>
</evidence>
<dbReference type="Pfam" id="PF00041">
    <property type="entry name" value="fn3"/>
    <property type="match status" value="2"/>
</dbReference>
<dbReference type="CDD" id="cd00063">
    <property type="entry name" value="FN3"/>
    <property type="match status" value="2"/>
</dbReference>
<dbReference type="Gene3D" id="2.160.20.10">
    <property type="entry name" value="Single-stranded right-handed beta-helix, Pectin lyase-like"/>
    <property type="match status" value="1"/>
</dbReference>
<dbReference type="RefSeq" id="WP_344905011.1">
    <property type="nucleotide sequence ID" value="NZ_BAAAYO010000002.1"/>
</dbReference>
<dbReference type="PROSITE" id="PS50853">
    <property type="entry name" value="FN3"/>
    <property type="match status" value="2"/>
</dbReference>
<dbReference type="SMART" id="SM00060">
    <property type="entry name" value="FN3"/>
    <property type="match status" value="2"/>
</dbReference>
<dbReference type="InterPro" id="IPR036116">
    <property type="entry name" value="FN3_sf"/>
</dbReference>
<evidence type="ECO:0000256" key="2">
    <source>
        <dbReference type="ARBA" id="ARBA00023180"/>
    </source>
</evidence>
<keyword evidence="1" id="KW-0479">Metal-binding</keyword>
<evidence type="ECO:0000259" key="4">
    <source>
        <dbReference type="PROSITE" id="PS50853"/>
    </source>
</evidence>
<dbReference type="Proteomes" id="UP001589619">
    <property type="component" value="Unassembled WGS sequence"/>
</dbReference>
<feature type="signal peptide" evidence="3">
    <location>
        <begin position="1"/>
        <end position="25"/>
    </location>
</feature>
<feature type="domain" description="Fibronectin type-III" evidence="4">
    <location>
        <begin position="921"/>
        <end position="1009"/>
    </location>
</feature>
<reference evidence="5 6" key="1">
    <citation type="submission" date="2024-09" db="EMBL/GenBank/DDBJ databases">
        <authorList>
            <person name="Sun Q."/>
            <person name="Mori K."/>
        </authorList>
    </citation>
    <scope>NUCLEOTIDE SEQUENCE [LARGE SCALE GENOMIC DNA]</scope>
    <source>
        <strain evidence="5 6">JCM 12520</strain>
    </source>
</reference>
<dbReference type="EMBL" id="JBHMAG010000004">
    <property type="protein sequence ID" value="MFB9750782.1"/>
    <property type="molecule type" value="Genomic_DNA"/>
</dbReference>
<protein>
    <submittedName>
        <fullName evidence="5">Fibronectin type III domain-containing protein</fullName>
    </submittedName>
</protein>
<keyword evidence="3" id="KW-0732">Signal</keyword>
<name>A0ABV5VR85_9BACL</name>
<keyword evidence="2" id="KW-0325">Glycoprotein</keyword>
<dbReference type="PANTHER" id="PTHR42970:SF1">
    <property type="entry name" value="PECTATE LYASE C-RELATED"/>
    <property type="match status" value="1"/>
</dbReference>
<evidence type="ECO:0000313" key="5">
    <source>
        <dbReference type="EMBL" id="MFB9750782.1"/>
    </source>
</evidence>
<dbReference type="InterPro" id="IPR003961">
    <property type="entry name" value="FN3_dom"/>
</dbReference>
<dbReference type="InterPro" id="IPR013783">
    <property type="entry name" value="Ig-like_fold"/>
</dbReference>
<comment type="caution">
    <text evidence="5">The sequence shown here is derived from an EMBL/GenBank/DDBJ whole genome shotgun (WGS) entry which is preliminary data.</text>
</comment>
<organism evidence="5 6">
    <name type="scientific">Paenibacillus hodogayensis</name>
    <dbReference type="NCBI Taxonomy" id="279208"/>
    <lineage>
        <taxon>Bacteria</taxon>
        <taxon>Bacillati</taxon>
        <taxon>Bacillota</taxon>
        <taxon>Bacilli</taxon>
        <taxon>Bacillales</taxon>
        <taxon>Paenibacillaceae</taxon>
        <taxon>Paenibacillus</taxon>
    </lineage>
</organism>
<evidence type="ECO:0000313" key="6">
    <source>
        <dbReference type="Proteomes" id="UP001589619"/>
    </source>
</evidence>
<dbReference type="InterPro" id="IPR012334">
    <property type="entry name" value="Pectin_lyas_fold"/>
</dbReference>
<gene>
    <name evidence="5" type="ORF">ACFFNY_04270</name>
</gene>
<sequence length="1287" mass="137720">MKKATIWLLVATLAVGLLPETKALAAPVSISGIQTVNEWYDPIPYYVDTNLQAGKPVYSNDPATTFSSIGSYAGMSYIQTAGLLTHKNEPTDPFLTFDIDDDATVYVAMVADSAGADPFNSDYWLNTQGGWSDTGQTLQAATRDSSGNVTATLLYKVYARTFKKGAVKLGGNQAVGHIGYGNMYSVIVGPPVGTPLDPPAPPSPVVPGTIPAFPGAEGGGKYATGGRGKDVYYVTNLNDSGPGSFRDAVSQSNRTILFKVSGTIELQSHILVITSNLTIAGQTAPGDGITFKKHAVYFHGDNLIVRFIRFRTGDEAGVDVDGTSGRFRKQLIFDHISSSWGTDESASFYQNENFTMQYSFITNPIVYSNVADKGFHGYGGIWGGKNATYYYNLLANNDSRNPRFDGKSIDVRNNVIYGWGYKSMYGFSTIGNMINNYYKAGPSTQYPDKLAEANNLDARIALTGNVAYRADGSFSPNSHPNNLAGATTNPGAFVSTPFPFPNPSPNDTPEAAYDKVLRYAGASLPIRDSLDESIVTGVKTGTGHVIYTAEPHNAETAAALAVKNAVKVSLVWPTLNTGEVPADTDGDGMPDVWEREHGLDPNNPADGKSDYTGDGYTNLEKYLNELTIPAFPEGVVPALPRTPIAGAPVSVQATTLGSSSVKLTWSALPGASGYHVYRAETPFGSYSKISTSPVAGTTYTDSGLNYEKPYYYKISAQTGGGESPLSWSAKAITSRPAAALTVDFNDGVVGQPYAYPAAWPASWLVAAKPDGADKSIAVPGGGEGRINYAFTAPADQAKFRFDYMRDATFAGDKHLIYTGTNFAELVTDAVYGLRYRDQTGAYTNLIPGYQLNEWYTVEADYNFAAGTLTIRTGPKGGTLADRFSGPYAAASPYVSSFRIYNQRSTGNLYFDNFSAWTGPDAPTGLQASASRKSVDLTWNAVPGADKYRIYRAEGAEGAFAELDTGKLTAPAYSDLGLAERTTYRYRVSAVNAGGESLLSSTVTTATYRDAKPLIVDFNDGVAGQPYGAPAAWPANWPVAALPSASDKSISVPKDASGRFNYAFTEASETAHFRFDYSRSATFAGDKHLIYTGTNFAELITEAANGLRYRDQGGTYYYLLPGFQLNAWYTVQLDFDFKNNLLSVKAGPKNGTLTEKYNGPYAANIPSIGAFRVFNQRSDGLVYFDNMTAWNGPGIPAGLQAQPGGSSVQVTWGAVTGAERYNVYRADSESGPYVRLNAGAVTGNAYTDTAASGAPARWYKVNSVSWEGESPLSGSVTAATYGSFTPGH</sequence>
<dbReference type="InterPro" id="IPR011050">
    <property type="entry name" value="Pectin_lyase_fold/virulence"/>
</dbReference>
<feature type="domain" description="Fibronectin type-III" evidence="4">
    <location>
        <begin position="647"/>
        <end position="737"/>
    </location>
</feature>
<dbReference type="Gene3D" id="2.60.40.10">
    <property type="entry name" value="Immunoglobulins"/>
    <property type="match status" value="3"/>
</dbReference>
<dbReference type="InterPro" id="IPR052063">
    <property type="entry name" value="Polysaccharide_Lyase_1"/>
</dbReference>